<dbReference type="STRING" id="649639.Bcell_2086"/>
<gene>
    <name evidence="1" type="ordered locus">Bcell_2086</name>
</gene>
<accession>E6U1I4</accession>
<keyword evidence="2" id="KW-1185">Reference proteome</keyword>
<dbReference type="Proteomes" id="UP000001401">
    <property type="component" value="Chromosome"/>
</dbReference>
<dbReference type="AlphaFoldDB" id="E6U1I4"/>
<protein>
    <submittedName>
        <fullName evidence="1">Uncharacterized protein</fullName>
    </submittedName>
</protein>
<dbReference type="OrthoDB" id="2965166at2"/>
<sequence length="170" mass="20486">MEQKLVLENFTIQPYALKEDEDDVLILLVKFKLSATEFSEFREFEKNIHFGDNKYFNVVYNTDNYAMRFGTVGYSVHEELYKVYAVLVQKEYDESEYRQRKRHLHEVKTINEEICISNLKIINERLLSLLHEKEVLTKDEINTISNISDEDNYIDRLDMYKVNDIDDYRF</sequence>
<dbReference type="RefSeq" id="WP_013488683.1">
    <property type="nucleotide sequence ID" value="NC_014829.1"/>
</dbReference>
<dbReference type="EMBL" id="CP002394">
    <property type="protein sequence ID" value="ADU30347.1"/>
    <property type="molecule type" value="Genomic_DNA"/>
</dbReference>
<evidence type="ECO:0000313" key="1">
    <source>
        <dbReference type="EMBL" id="ADU30347.1"/>
    </source>
</evidence>
<organism evidence="1 2">
    <name type="scientific">Evansella cellulosilytica (strain ATCC 21833 / DSM 2522 / FERM P-1141 / JCM 9156 / N-4)</name>
    <name type="common">Bacillus cellulosilyticus</name>
    <dbReference type="NCBI Taxonomy" id="649639"/>
    <lineage>
        <taxon>Bacteria</taxon>
        <taxon>Bacillati</taxon>
        <taxon>Bacillota</taxon>
        <taxon>Bacilli</taxon>
        <taxon>Bacillales</taxon>
        <taxon>Bacillaceae</taxon>
        <taxon>Evansella</taxon>
    </lineage>
</organism>
<proteinExistence type="predicted"/>
<name>E6U1I4_EVAC2</name>
<dbReference type="HOGENOM" id="CLU_1577866_0_0_9"/>
<evidence type="ECO:0000313" key="2">
    <source>
        <dbReference type="Proteomes" id="UP000001401"/>
    </source>
</evidence>
<reference evidence="1" key="1">
    <citation type="submission" date="2010-12" db="EMBL/GenBank/DDBJ databases">
        <title>Complete sequence of Bacillus cellulosilyticus DSM 2522.</title>
        <authorList>
            <consortium name="US DOE Joint Genome Institute"/>
            <person name="Lucas S."/>
            <person name="Copeland A."/>
            <person name="Lapidus A."/>
            <person name="Cheng J.-F."/>
            <person name="Bruce D."/>
            <person name="Goodwin L."/>
            <person name="Pitluck S."/>
            <person name="Chertkov O."/>
            <person name="Detter J.C."/>
            <person name="Han C."/>
            <person name="Tapia R."/>
            <person name="Land M."/>
            <person name="Hauser L."/>
            <person name="Jeffries C."/>
            <person name="Kyrpides N."/>
            <person name="Ivanova N."/>
            <person name="Mikhailova N."/>
            <person name="Brumm P."/>
            <person name="Mead D."/>
            <person name="Woyke T."/>
        </authorList>
    </citation>
    <scope>NUCLEOTIDE SEQUENCE [LARGE SCALE GENOMIC DNA]</scope>
    <source>
        <strain evidence="1">DSM 2522</strain>
    </source>
</reference>
<dbReference type="KEGG" id="bco:Bcell_2086"/>